<feature type="region of interest" description="Disordered" evidence="1">
    <location>
        <begin position="131"/>
        <end position="224"/>
    </location>
</feature>
<evidence type="ECO:0000313" key="2">
    <source>
        <dbReference type="EMBL" id="CAH0773768.1"/>
    </source>
</evidence>
<feature type="compositionally biased region" description="Basic and acidic residues" evidence="1">
    <location>
        <begin position="199"/>
        <end position="208"/>
    </location>
</feature>
<proteinExistence type="predicted"/>
<reference evidence="2" key="1">
    <citation type="submission" date="2021-12" db="EMBL/GenBank/DDBJ databases">
        <authorList>
            <person name="King R."/>
        </authorList>
    </citation>
    <scope>NUCLEOTIDE SEQUENCE</scope>
</reference>
<dbReference type="EMBL" id="OU963867">
    <property type="protein sequence ID" value="CAH0773768.1"/>
    <property type="molecule type" value="Genomic_DNA"/>
</dbReference>
<dbReference type="Proteomes" id="UP001152759">
    <property type="component" value="Chromosome 6"/>
</dbReference>
<feature type="compositionally biased region" description="Polar residues" evidence="1">
    <location>
        <begin position="149"/>
        <end position="192"/>
    </location>
</feature>
<dbReference type="KEGG" id="btab:109036765"/>
<protein>
    <submittedName>
        <fullName evidence="2">Uncharacterized protein</fullName>
    </submittedName>
</protein>
<name>A0A9P0G5L1_BEMTA</name>
<evidence type="ECO:0000313" key="3">
    <source>
        <dbReference type="Proteomes" id="UP001152759"/>
    </source>
</evidence>
<gene>
    <name evidence="2" type="ORF">BEMITA_LOCUS10208</name>
</gene>
<feature type="region of interest" description="Disordered" evidence="1">
    <location>
        <begin position="1"/>
        <end position="25"/>
    </location>
</feature>
<dbReference type="AlphaFoldDB" id="A0A9P0G5L1"/>
<evidence type="ECO:0000256" key="1">
    <source>
        <dbReference type="SAM" id="MobiDB-lite"/>
    </source>
</evidence>
<sequence length="377" mass="41870">MSSTGNNEPSSSSSNQPEMNFSSHAGMNPMFMPQGLFNVPFMPPYYQPPQFMPFQNMMSQPFNPMMYSMPSQSGPSALKSGSAFTFNPSNFPPFNFMSPLSQNQSRMSASQSTQNFMNQENMHLPGVEITNTSTENSTRDALKPKNIPPASQNASFASTSGCSQMPSYNIEKTSRSSSTQQCSNVSQNAMESSNKRVKSLMENEHEDGAAWSKTKSQTKQKELETPVPMDVDSSFLLRKEGGRGEHETMRIILGTVEDVLKWSSAEKSLSPSEILIQCIGVFIKVLKSDTYQTLLLVRGLKPNSPSLQVVFYPFDRSLPPVSPNQIVLCTGCLKGSRNFQAYDLEILDGCSPSKLETDLRRVLLFSNQVVQDFQDTR</sequence>
<feature type="compositionally biased region" description="Low complexity" evidence="1">
    <location>
        <begin position="1"/>
        <end position="23"/>
    </location>
</feature>
<keyword evidence="3" id="KW-1185">Reference proteome</keyword>
<accession>A0A9P0G5L1</accession>
<organism evidence="2 3">
    <name type="scientific">Bemisia tabaci</name>
    <name type="common">Sweetpotato whitefly</name>
    <name type="synonym">Aleurodes tabaci</name>
    <dbReference type="NCBI Taxonomy" id="7038"/>
    <lineage>
        <taxon>Eukaryota</taxon>
        <taxon>Metazoa</taxon>
        <taxon>Ecdysozoa</taxon>
        <taxon>Arthropoda</taxon>
        <taxon>Hexapoda</taxon>
        <taxon>Insecta</taxon>
        <taxon>Pterygota</taxon>
        <taxon>Neoptera</taxon>
        <taxon>Paraneoptera</taxon>
        <taxon>Hemiptera</taxon>
        <taxon>Sternorrhyncha</taxon>
        <taxon>Aleyrodoidea</taxon>
        <taxon>Aleyrodidae</taxon>
        <taxon>Aleyrodinae</taxon>
        <taxon>Bemisia</taxon>
    </lineage>
</organism>